<evidence type="ECO:0000313" key="4">
    <source>
        <dbReference type="EMBL" id="EGA69763.1"/>
    </source>
</evidence>
<dbReference type="GO" id="GO:0015562">
    <property type="term" value="F:efflux transmembrane transporter activity"/>
    <property type="evidence" value="ECO:0007669"/>
    <property type="project" value="TreeGrafter"/>
</dbReference>
<sequence length="358" mass="38945">MVKSTFRIKPVAQILAVGILGSALIGCNKASSEIVTPVVTPVKLVEVPDVHAFAQDSFIAKMDATERAALSFQVSGEVEQLHVKMGSIVKKGELLATLDPTDYQLALDARTAEFDLAKTAFERAEHLFTKKLISADLFDQSETQFKAAQASLKQAQTDLKYTKISAPFDGVVSITFAKEHQVVGASQPVLNIIDNHVMDVVFTVPVSYVERNGLNKIENAPLSVTMDSHRNVVIPAQFKEISTQPDQDTNSYTASVTIERPADLNLLPGMTGQVRLQNGDKNQGIRIADSAWLNKTDFAGELFVFDQNTSTISQVRVEFDAQGRVISGLNSGDLVVEAGVDRLVTGQRVKAWEKEGGI</sequence>
<dbReference type="PANTHER" id="PTHR30469:SF20">
    <property type="entry name" value="EFFLUX RND TRANSPORTER PERIPLASMIC ADAPTOR SUBUNIT"/>
    <property type="match status" value="1"/>
</dbReference>
<dbReference type="Pfam" id="PF25876">
    <property type="entry name" value="HH_MFP_RND"/>
    <property type="match status" value="1"/>
</dbReference>
<comment type="caution">
    <text evidence="4">The sequence shown here is derived from an EMBL/GenBank/DDBJ whole genome shotgun (WGS) entry which is preliminary data.</text>
</comment>
<dbReference type="PROSITE" id="PS51257">
    <property type="entry name" value="PROKAR_LIPOPROTEIN"/>
    <property type="match status" value="1"/>
</dbReference>
<dbReference type="Gene3D" id="1.10.287.470">
    <property type="entry name" value="Helix hairpin bin"/>
    <property type="match status" value="1"/>
</dbReference>
<dbReference type="InterPro" id="IPR006143">
    <property type="entry name" value="RND_pump_MFP"/>
</dbReference>
<dbReference type="InterPro" id="IPR058625">
    <property type="entry name" value="MdtA-like_BSH"/>
</dbReference>
<dbReference type="GO" id="GO:1990281">
    <property type="term" value="C:efflux pump complex"/>
    <property type="evidence" value="ECO:0007669"/>
    <property type="project" value="TreeGrafter"/>
</dbReference>
<evidence type="ECO:0000256" key="1">
    <source>
        <dbReference type="ARBA" id="ARBA00009477"/>
    </source>
</evidence>
<evidence type="ECO:0000259" key="3">
    <source>
        <dbReference type="Pfam" id="PF25917"/>
    </source>
</evidence>
<name>E8M871_PHOS4</name>
<dbReference type="EMBL" id="AEVT01000073">
    <property type="protein sequence ID" value="EGA69763.1"/>
    <property type="molecule type" value="Genomic_DNA"/>
</dbReference>
<dbReference type="NCBIfam" id="TIGR01730">
    <property type="entry name" value="RND_mfp"/>
    <property type="match status" value="1"/>
</dbReference>
<feature type="domain" description="Multidrug resistance protein MdtA-like barrel-sandwich hybrid" evidence="3">
    <location>
        <begin position="69"/>
        <end position="193"/>
    </location>
</feature>
<proteinExistence type="inferred from homology"/>
<accession>E8M871</accession>
<dbReference type="GeneID" id="95569785"/>
<reference evidence="4 5" key="1">
    <citation type="journal article" date="2012" name="Int. J. Syst. Evol. Microbiol.">
        <title>Vibrio caribbeanicus sp. nov., isolated from the marine sponge Scleritoderma cyanea.</title>
        <authorList>
            <person name="Hoffmann M."/>
            <person name="Monday S.R."/>
            <person name="Allard M.W."/>
            <person name="Strain E.A."/>
            <person name="Whittaker P."/>
            <person name="Naum M."/>
            <person name="McCarthy P.J."/>
            <person name="Lopez J.V."/>
            <person name="Fischer M."/>
            <person name="Brown E.W."/>
        </authorList>
    </citation>
    <scope>NUCLEOTIDE SEQUENCE [LARGE SCALE GENOMIC DNA]</scope>
    <source>
        <strain evidence="5">DSMZ 21326</strain>
    </source>
</reference>
<gene>
    <name evidence="4" type="ORF">VISI1226_10014</name>
</gene>
<organism evidence="4 5">
    <name type="scientific">Vibrio sinaloensis DSM 21326</name>
    <dbReference type="NCBI Taxonomy" id="945550"/>
    <lineage>
        <taxon>Bacteria</taxon>
        <taxon>Pseudomonadati</taxon>
        <taxon>Pseudomonadota</taxon>
        <taxon>Gammaproteobacteria</taxon>
        <taxon>Vibrionales</taxon>
        <taxon>Vibrionaceae</taxon>
        <taxon>Vibrio</taxon>
        <taxon>Vibrio oreintalis group</taxon>
    </lineage>
</organism>
<comment type="similarity">
    <text evidence="1">Belongs to the membrane fusion protein (MFP) (TC 8.A.1) family.</text>
</comment>
<dbReference type="AlphaFoldDB" id="E8M871"/>
<evidence type="ECO:0000259" key="2">
    <source>
        <dbReference type="Pfam" id="PF25876"/>
    </source>
</evidence>
<dbReference type="Gene3D" id="2.40.420.20">
    <property type="match status" value="1"/>
</dbReference>
<dbReference type="OrthoDB" id="1185083at2"/>
<dbReference type="RefSeq" id="WP_008077837.1">
    <property type="nucleotide sequence ID" value="NZ_AEVT01000073.1"/>
</dbReference>
<dbReference type="Pfam" id="PF25917">
    <property type="entry name" value="BSH_RND"/>
    <property type="match status" value="1"/>
</dbReference>
<dbReference type="PANTHER" id="PTHR30469">
    <property type="entry name" value="MULTIDRUG RESISTANCE PROTEIN MDTA"/>
    <property type="match status" value="1"/>
</dbReference>
<dbReference type="Gene3D" id="2.40.30.170">
    <property type="match status" value="1"/>
</dbReference>
<feature type="domain" description="Multidrug resistance protein MdtA-like alpha-helical hairpin" evidence="2">
    <location>
        <begin position="103"/>
        <end position="162"/>
    </location>
</feature>
<dbReference type="Proteomes" id="UP000006228">
    <property type="component" value="Unassembled WGS sequence"/>
</dbReference>
<dbReference type="SUPFAM" id="SSF111369">
    <property type="entry name" value="HlyD-like secretion proteins"/>
    <property type="match status" value="1"/>
</dbReference>
<protein>
    <submittedName>
        <fullName evidence="4">Putative multidrug resistance protein</fullName>
    </submittedName>
</protein>
<dbReference type="eggNOG" id="COG0845">
    <property type="taxonomic scope" value="Bacteria"/>
</dbReference>
<evidence type="ECO:0000313" key="5">
    <source>
        <dbReference type="Proteomes" id="UP000006228"/>
    </source>
</evidence>
<dbReference type="InterPro" id="IPR058624">
    <property type="entry name" value="MdtA-like_HH"/>
</dbReference>
<dbReference type="Gene3D" id="2.40.50.100">
    <property type="match status" value="1"/>
</dbReference>